<evidence type="ECO:0000259" key="1">
    <source>
        <dbReference type="Pfam" id="PF04909"/>
    </source>
</evidence>
<organism evidence="2 3">
    <name type="scientific">Aquabacter spiritensis</name>
    <dbReference type="NCBI Taxonomy" id="933073"/>
    <lineage>
        <taxon>Bacteria</taxon>
        <taxon>Pseudomonadati</taxon>
        <taxon>Pseudomonadota</taxon>
        <taxon>Alphaproteobacteria</taxon>
        <taxon>Hyphomicrobiales</taxon>
        <taxon>Xanthobacteraceae</taxon>
        <taxon>Aquabacter</taxon>
    </lineage>
</organism>
<proteinExistence type="predicted"/>
<accession>A0A4R3LST3</accession>
<feature type="domain" description="Amidohydrolase-related" evidence="1">
    <location>
        <begin position="35"/>
        <end position="304"/>
    </location>
</feature>
<name>A0A4R3LST3_9HYPH</name>
<dbReference type="Proteomes" id="UP000294664">
    <property type="component" value="Unassembled WGS sequence"/>
</dbReference>
<sequence>MNPNPTQPIGDAAPFAAPPHLDVRTPRVFMPAGACDSHAHVCGPLDRYPAFAERIYSPPPEATLDNYRAMLAALGVSRAVLVQPSFYADDNSAVLDGLDAMGPQARGIVVLGDDVDDAELERMSAAGVRGVRFNIVDVKDGKGVLPMDRLRAVARRIAPLGWHIELLMHVNEFPDMDRAFADFPTEIVVGHLGYVPARHGTADPGFQALLRLMRDGRAWAKLTGPYRISATGLPHDDILPFAETLVDQVPDQLVWGSDWPHVKVSWSIPMPNDGDIADLLTRWVPDPAVRERVLVDNPARLYGFS</sequence>
<evidence type="ECO:0000313" key="2">
    <source>
        <dbReference type="EMBL" id="TCT03580.1"/>
    </source>
</evidence>
<dbReference type="Pfam" id="PF04909">
    <property type="entry name" value="Amidohydro_2"/>
    <property type="match status" value="1"/>
</dbReference>
<evidence type="ECO:0000313" key="3">
    <source>
        <dbReference type="Proteomes" id="UP000294664"/>
    </source>
</evidence>
<dbReference type="InterPro" id="IPR052358">
    <property type="entry name" value="Aro_Compnd_Degr_Hydrolases"/>
</dbReference>
<gene>
    <name evidence="2" type="ORF">EDC64_109130</name>
</gene>
<dbReference type="SUPFAM" id="SSF51556">
    <property type="entry name" value="Metallo-dependent hydrolases"/>
    <property type="match status" value="1"/>
</dbReference>
<dbReference type="PANTHER" id="PTHR35563:SF2">
    <property type="entry name" value="BARREL METAL-DEPENDENT HYDROLASE, PUTATIVE (AFU_ORTHOLOGUE AFUA_1G16240)-RELATED"/>
    <property type="match status" value="1"/>
</dbReference>
<keyword evidence="2" id="KW-0378">Hydrolase</keyword>
<comment type="caution">
    <text evidence="2">The sequence shown here is derived from an EMBL/GenBank/DDBJ whole genome shotgun (WGS) entry which is preliminary data.</text>
</comment>
<dbReference type="Gene3D" id="3.20.20.140">
    <property type="entry name" value="Metal-dependent hydrolases"/>
    <property type="match status" value="1"/>
</dbReference>
<dbReference type="InterPro" id="IPR032466">
    <property type="entry name" value="Metal_Hydrolase"/>
</dbReference>
<dbReference type="EMBL" id="SMAI01000009">
    <property type="protein sequence ID" value="TCT03580.1"/>
    <property type="molecule type" value="Genomic_DNA"/>
</dbReference>
<keyword evidence="3" id="KW-1185">Reference proteome</keyword>
<dbReference type="InterPro" id="IPR006680">
    <property type="entry name" value="Amidohydro-rel"/>
</dbReference>
<dbReference type="PANTHER" id="PTHR35563">
    <property type="entry name" value="BARREL METAL-DEPENDENT HYDROLASE, PUTATIVE (AFU_ORTHOLOGUE AFUA_1G16240)-RELATED"/>
    <property type="match status" value="1"/>
</dbReference>
<dbReference type="GO" id="GO:0016787">
    <property type="term" value="F:hydrolase activity"/>
    <property type="evidence" value="ECO:0007669"/>
    <property type="project" value="UniProtKB-KW"/>
</dbReference>
<reference evidence="2 3" key="1">
    <citation type="submission" date="2019-03" db="EMBL/GenBank/DDBJ databases">
        <title>Genomic Encyclopedia of Type Strains, Phase IV (KMG-IV): sequencing the most valuable type-strain genomes for metagenomic binning, comparative biology and taxonomic classification.</title>
        <authorList>
            <person name="Goeker M."/>
        </authorList>
    </citation>
    <scope>NUCLEOTIDE SEQUENCE [LARGE SCALE GENOMIC DNA]</scope>
    <source>
        <strain evidence="2 3">DSM 9035</strain>
    </source>
</reference>
<protein>
    <submittedName>
        <fullName evidence="2">Putative TIM-barrel fold metal-dependent hydrolase</fullName>
    </submittedName>
</protein>
<dbReference type="RefSeq" id="WP_207916094.1">
    <property type="nucleotide sequence ID" value="NZ_SMAI01000009.1"/>
</dbReference>
<dbReference type="AlphaFoldDB" id="A0A4R3LST3"/>